<sequence length="435" mass="48536">MAGRGTRVGGYGERDVPLRRPGEAAVPSANAEEISIASLTAKICSITVTNVDPVLLNETETLFIKLCPNTDALNDVLEQLHSKALGDSDFGEKLAVALEQLIEMEFQVDSIPLKRSIFQILQNDFEVKDSVYKSDRKKYLNAVNLLGSFYNYLKAGGKPVTIVGCALLDYFETLLQGSEEEIKVVAKQVLFNGKNLLETKDRLNEKYEAMRKSLRKRLIDNDLSSKSRCWILLCLDYMSNNLSPVQEDVRSFYLEVLGDEFSKLEPLAKSPDPSKSGNPMLFSGTVEAFKPGGLSEFAKNHLTGHKKSASGIKKNVKNKDIVNDFSNMSVSDDRHFNNKDFKGEGRQAREKKGPSNWRKNEDKVRNMKETDKKISQSAKESASSLNDDDFYGIQLPKEKIKGLHKKTESPAVEPDSSSTTEKKSTVGKESGEQWD</sequence>
<feature type="compositionally biased region" description="Basic and acidic residues" evidence="1">
    <location>
        <begin position="420"/>
        <end position="435"/>
    </location>
</feature>
<dbReference type="PANTHER" id="PTHR23254:SF18">
    <property type="entry name" value="RE28271P"/>
    <property type="match status" value="1"/>
</dbReference>
<gene>
    <name evidence="2" type="ORF">PYX00_010239</name>
</gene>
<reference evidence="2" key="1">
    <citation type="journal article" date="2024" name="Gigascience">
        <title>Chromosome-level genome of the poultry shaft louse Menopon gallinae provides insight into the host-switching and adaptive evolution of parasitic lice.</title>
        <authorList>
            <person name="Xu Y."/>
            <person name="Ma L."/>
            <person name="Liu S."/>
            <person name="Liang Y."/>
            <person name="Liu Q."/>
            <person name="He Z."/>
            <person name="Tian L."/>
            <person name="Duan Y."/>
            <person name="Cai W."/>
            <person name="Li H."/>
            <person name="Song F."/>
        </authorList>
    </citation>
    <scope>NUCLEOTIDE SEQUENCE</scope>
    <source>
        <strain evidence="2">Cailab_2023a</strain>
    </source>
</reference>
<dbReference type="AlphaFoldDB" id="A0AAW2HF21"/>
<feature type="compositionally biased region" description="Polar residues" evidence="1">
    <location>
        <begin position="375"/>
        <end position="385"/>
    </location>
</feature>
<dbReference type="InterPro" id="IPR051367">
    <property type="entry name" value="mRNA_TranslReg/HistoneTransl"/>
</dbReference>
<dbReference type="PANTHER" id="PTHR23254">
    <property type="entry name" value="EIF4G DOMAIN PROTEIN"/>
    <property type="match status" value="1"/>
</dbReference>
<organism evidence="2">
    <name type="scientific">Menopon gallinae</name>
    <name type="common">poultry shaft louse</name>
    <dbReference type="NCBI Taxonomy" id="328185"/>
    <lineage>
        <taxon>Eukaryota</taxon>
        <taxon>Metazoa</taxon>
        <taxon>Ecdysozoa</taxon>
        <taxon>Arthropoda</taxon>
        <taxon>Hexapoda</taxon>
        <taxon>Insecta</taxon>
        <taxon>Pterygota</taxon>
        <taxon>Neoptera</taxon>
        <taxon>Paraneoptera</taxon>
        <taxon>Psocodea</taxon>
        <taxon>Troctomorpha</taxon>
        <taxon>Phthiraptera</taxon>
        <taxon>Amblycera</taxon>
        <taxon>Menoponidae</taxon>
        <taxon>Menopon</taxon>
    </lineage>
</organism>
<protein>
    <submittedName>
        <fullName evidence="2">Uncharacterized protein</fullName>
    </submittedName>
</protein>
<name>A0AAW2HF21_9NEOP</name>
<comment type="caution">
    <text evidence="2">The sequence shown here is derived from an EMBL/GenBank/DDBJ whole genome shotgun (WGS) entry which is preliminary data.</text>
</comment>
<dbReference type="SUPFAM" id="SSF48371">
    <property type="entry name" value="ARM repeat"/>
    <property type="match status" value="1"/>
</dbReference>
<dbReference type="GO" id="GO:0008494">
    <property type="term" value="F:translation activator activity"/>
    <property type="evidence" value="ECO:0007669"/>
    <property type="project" value="TreeGrafter"/>
</dbReference>
<accession>A0AAW2HF21</accession>
<feature type="region of interest" description="Disordered" evidence="1">
    <location>
        <begin position="327"/>
        <end position="435"/>
    </location>
</feature>
<feature type="compositionally biased region" description="Basic and acidic residues" evidence="1">
    <location>
        <begin position="331"/>
        <end position="374"/>
    </location>
</feature>
<feature type="compositionally biased region" description="Basic and acidic residues" evidence="1">
    <location>
        <begin position="396"/>
        <end position="408"/>
    </location>
</feature>
<dbReference type="EMBL" id="JARGDH010000005">
    <property type="protein sequence ID" value="KAL0268213.1"/>
    <property type="molecule type" value="Genomic_DNA"/>
</dbReference>
<dbReference type="Gene3D" id="1.25.40.180">
    <property type="match status" value="1"/>
</dbReference>
<proteinExistence type="predicted"/>
<dbReference type="InterPro" id="IPR016024">
    <property type="entry name" value="ARM-type_fold"/>
</dbReference>
<dbReference type="GO" id="GO:0006446">
    <property type="term" value="P:regulation of translational initiation"/>
    <property type="evidence" value="ECO:0007669"/>
    <property type="project" value="TreeGrafter"/>
</dbReference>
<evidence type="ECO:0000313" key="2">
    <source>
        <dbReference type="EMBL" id="KAL0268213.1"/>
    </source>
</evidence>
<dbReference type="GO" id="GO:0005829">
    <property type="term" value="C:cytosol"/>
    <property type="evidence" value="ECO:0007669"/>
    <property type="project" value="TreeGrafter"/>
</dbReference>
<evidence type="ECO:0000256" key="1">
    <source>
        <dbReference type="SAM" id="MobiDB-lite"/>
    </source>
</evidence>